<evidence type="ECO:0000313" key="2">
    <source>
        <dbReference type="Proteomes" id="UP001246576"/>
    </source>
</evidence>
<name>A0ABU2EGJ1_9BURK</name>
<accession>A0ABU2EGJ1</accession>
<keyword evidence="2" id="KW-1185">Reference proteome</keyword>
<gene>
    <name evidence="1" type="ORF">RI048_03435</name>
</gene>
<proteinExistence type="predicted"/>
<dbReference type="EMBL" id="JAVLSJ010000001">
    <property type="protein sequence ID" value="MDR9847259.1"/>
    <property type="molecule type" value="Genomic_DNA"/>
</dbReference>
<dbReference type="RefSeq" id="WP_252696282.1">
    <property type="nucleotide sequence ID" value="NZ_JAVLSJ010000001.1"/>
</dbReference>
<comment type="caution">
    <text evidence="1">The sequence shown here is derived from an EMBL/GenBank/DDBJ whole genome shotgun (WGS) entry which is preliminary data.</text>
</comment>
<dbReference type="Proteomes" id="UP001246576">
    <property type="component" value="Unassembled WGS sequence"/>
</dbReference>
<reference evidence="1" key="1">
    <citation type="submission" date="2023-09" db="EMBL/GenBank/DDBJ databases">
        <title>Description of first Herbaspirillum huttiense subsp. nephrolepsisexaltata and Herbaspirillum huttiense subsp. lycopersicon.</title>
        <authorList>
            <person name="Poudel M."/>
            <person name="Sharma A."/>
            <person name="Goss E."/>
            <person name="Tapia J.H."/>
            <person name="Harmon C.M."/>
            <person name="Jones J.B."/>
        </authorList>
    </citation>
    <scope>NUCLEOTIDE SEQUENCE</scope>
    <source>
        <strain evidence="1">SE1</strain>
    </source>
</reference>
<evidence type="ECO:0008006" key="3">
    <source>
        <dbReference type="Google" id="ProtNLM"/>
    </source>
</evidence>
<protein>
    <recommendedName>
        <fullName evidence="3">Transcriptional regulator</fullName>
    </recommendedName>
</protein>
<sequence>MNKIKAAVSHHEREIAELRANPVLAIEYLKAAVESLDSPDDLPAALLALRAISEAYGDAGS</sequence>
<organism evidence="1 2">
    <name type="scientific">Herbaspirillum huttiense subsp. lycopersici</name>
    <dbReference type="NCBI Taxonomy" id="3074428"/>
    <lineage>
        <taxon>Bacteria</taxon>
        <taxon>Pseudomonadati</taxon>
        <taxon>Pseudomonadota</taxon>
        <taxon>Betaproteobacteria</taxon>
        <taxon>Burkholderiales</taxon>
        <taxon>Oxalobacteraceae</taxon>
        <taxon>Herbaspirillum</taxon>
    </lineage>
</organism>
<evidence type="ECO:0000313" key="1">
    <source>
        <dbReference type="EMBL" id="MDR9847259.1"/>
    </source>
</evidence>